<gene>
    <name evidence="3" type="ORF">A3H68_01595</name>
</gene>
<evidence type="ECO:0000256" key="1">
    <source>
        <dbReference type="SAM" id="MobiDB-lite"/>
    </source>
</evidence>
<dbReference type="SUPFAM" id="SSF50494">
    <property type="entry name" value="Trypsin-like serine proteases"/>
    <property type="match status" value="1"/>
</dbReference>
<feature type="region of interest" description="Disordered" evidence="1">
    <location>
        <begin position="66"/>
        <end position="88"/>
    </location>
</feature>
<dbReference type="Pfam" id="PF13365">
    <property type="entry name" value="Trypsin_2"/>
    <property type="match status" value="1"/>
</dbReference>
<dbReference type="GO" id="GO:0006508">
    <property type="term" value="P:proteolysis"/>
    <property type="evidence" value="ECO:0007669"/>
    <property type="project" value="InterPro"/>
</dbReference>
<sequence>MKNQRGFIQIPILIAIIAGVLVLSGAGYVGVRQYQNYQTETAKENNQATSTPGLSEIEKLRQEVDELKKQQSSPNTQTTSLKKETSASSASTLTNAQIISRVKPATVYIETEYGSGSGMIISSDGYILTNGHVVKGASSMKIHKSDGQILNAQLVGTDEYKDVALLKVSATGLPTVKLGNSDNTKAGSEVFTLGFPFGIIGDVSFKEGTMSRVLKDGEDTFIEISAEIHPGNSGGPLVNKYAEVIGINTAKYSSETSSSGSPIGETIKFALPINLAKGMLDNLKKGLMVVKKPYEDELISFDDTLSLITQRRLSAIQLFAQALNLFNTDPESTVAKAKEAFDLIRGNEIVNQIRVPPVSFKILIADRLLLELDYQKQHLALASSFITVVVLSDSTSAIVERARQIIPVALAAIDELDKSPENIITMREYRKAVDNYLKR</sequence>
<proteinExistence type="predicted"/>
<dbReference type="PRINTS" id="PR00834">
    <property type="entry name" value="PROTEASES2C"/>
</dbReference>
<comment type="caution">
    <text evidence="3">The sequence shown here is derived from an EMBL/GenBank/DDBJ whole genome shotgun (WGS) entry which is preliminary data.</text>
</comment>
<dbReference type="Proteomes" id="UP000176429">
    <property type="component" value="Unassembled WGS sequence"/>
</dbReference>
<dbReference type="InterPro" id="IPR001940">
    <property type="entry name" value="Peptidase_S1C"/>
</dbReference>
<dbReference type="EMBL" id="MHSH01000056">
    <property type="protein sequence ID" value="OHA40012.1"/>
    <property type="molecule type" value="Genomic_DNA"/>
</dbReference>
<evidence type="ECO:0008006" key="5">
    <source>
        <dbReference type="Google" id="ProtNLM"/>
    </source>
</evidence>
<accession>A0A1G2NXE2</accession>
<dbReference type="PANTHER" id="PTHR22939:SF129">
    <property type="entry name" value="SERINE PROTEASE HTRA2, MITOCHONDRIAL"/>
    <property type="match status" value="1"/>
</dbReference>
<dbReference type="InterPro" id="IPR018247">
    <property type="entry name" value="EF_Hand_1_Ca_BS"/>
</dbReference>
<evidence type="ECO:0000313" key="4">
    <source>
        <dbReference type="Proteomes" id="UP000176429"/>
    </source>
</evidence>
<organism evidence="3 4">
    <name type="scientific">Candidatus Taylorbacteria bacterium RIFCSPLOWO2_02_FULL_46_40</name>
    <dbReference type="NCBI Taxonomy" id="1802329"/>
    <lineage>
        <taxon>Bacteria</taxon>
        <taxon>Candidatus Tayloriibacteriota</taxon>
    </lineage>
</organism>
<dbReference type="Gene3D" id="2.40.10.120">
    <property type="match status" value="1"/>
</dbReference>
<protein>
    <recommendedName>
        <fullName evidence="5">Serine protease</fullName>
    </recommendedName>
</protein>
<keyword evidence="2" id="KW-0812">Transmembrane</keyword>
<dbReference type="AlphaFoldDB" id="A0A1G2NXE2"/>
<keyword evidence="2" id="KW-0472">Membrane</keyword>
<dbReference type="GO" id="GO:0004252">
    <property type="term" value="F:serine-type endopeptidase activity"/>
    <property type="evidence" value="ECO:0007669"/>
    <property type="project" value="InterPro"/>
</dbReference>
<reference evidence="3 4" key="1">
    <citation type="journal article" date="2016" name="Nat. Commun.">
        <title>Thousands of microbial genomes shed light on interconnected biogeochemical processes in an aquifer system.</title>
        <authorList>
            <person name="Anantharaman K."/>
            <person name="Brown C.T."/>
            <person name="Hug L.A."/>
            <person name="Sharon I."/>
            <person name="Castelle C.J."/>
            <person name="Probst A.J."/>
            <person name="Thomas B.C."/>
            <person name="Singh A."/>
            <person name="Wilkins M.J."/>
            <person name="Karaoz U."/>
            <person name="Brodie E.L."/>
            <person name="Williams K.H."/>
            <person name="Hubbard S.S."/>
            <person name="Banfield J.F."/>
        </authorList>
    </citation>
    <scope>NUCLEOTIDE SEQUENCE [LARGE SCALE GENOMIC DNA]</scope>
</reference>
<evidence type="ECO:0000256" key="2">
    <source>
        <dbReference type="SAM" id="Phobius"/>
    </source>
</evidence>
<feature type="transmembrane region" description="Helical" evidence="2">
    <location>
        <begin position="12"/>
        <end position="31"/>
    </location>
</feature>
<keyword evidence="2" id="KW-1133">Transmembrane helix</keyword>
<dbReference type="PROSITE" id="PS00018">
    <property type="entry name" value="EF_HAND_1"/>
    <property type="match status" value="1"/>
</dbReference>
<evidence type="ECO:0000313" key="3">
    <source>
        <dbReference type="EMBL" id="OHA40012.1"/>
    </source>
</evidence>
<dbReference type="PANTHER" id="PTHR22939">
    <property type="entry name" value="SERINE PROTEASE FAMILY S1C HTRA-RELATED"/>
    <property type="match status" value="1"/>
</dbReference>
<name>A0A1G2NXE2_9BACT</name>
<dbReference type="InterPro" id="IPR009003">
    <property type="entry name" value="Peptidase_S1_PA"/>
</dbReference>